<evidence type="ECO:0000256" key="4">
    <source>
        <dbReference type="ARBA" id="ARBA00022989"/>
    </source>
</evidence>
<sequence length="263" mass="29484">MVLIGPVGVNPNLISLTTNTSLSFSYYPMLNSIVQYAFEKGDCFLKSLLLNGYHSPDFQKDIYLRLLKNYSFFYNSSVEEFSLDCSRDGTIQLERTYVKSRVNGIVKFMLWFACGVGGLEVICIFVVWCLLIKTQKSSGANNQGYALTATGFRKFTYAKLKKATKGFTEEIRIGAWGVVYKGLLSDNRVAAIKLLNEANQGEDAKNREATTTTTTSWIEDIIDPTMEGIWDMVALQCVEEDKDARPTMSQVVKMLVHCENGST</sequence>
<dbReference type="SUPFAM" id="SSF56112">
    <property type="entry name" value="Protein kinase-like (PK-like)"/>
    <property type="match status" value="1"/>
</dbReference>
<comment type="caution">
    <text evidence="7">The sequence shown here is derived from an EMBL/GenBank/DDBJ whole genome shotgun (WGS) entry which is preliminary data.</text>
</comment>
<keyword evidence="7" id="KW-0808">Transferase</keyword>
<keyword evidence="8" id="KW-1185">Reference proteome</keyword>
<feature type="transmembrane region" description="Helical" evidence="6">
    <location>
        <begin position="108"/>
        <end position="131"/>
    </location>
</feature>
<gene>
    <name evidence="7" type="primary">PK1_15</name>
    <name evidence="7" type="ORF">CFP56_010495</name>
</gene>
<keyword evidence="4 6" id="KW-1133">Transmembrane helix</keyword>
<dbReference type="PANTHER" id="PTHR47974:SF3">
    <property type="entry name" value="RECEPTOR-LIKE SERINE_THREONINE-PROTEIN KINASE"/>
    <property type="match status" value="1"/>
</dbReference>
<protein>
    <submittedName>
        <fullName evidence="7">Receptor protein kinase zmpk1</fullName>
    </submittedName>
</protein>
<keyword evidence="2 6" id="KW-0812">Transmembrane</keyword>
<name>A0AAW0M575_QUESU</name>
<keyword evidence="5 6" id="KW-0472">Membrane</keyword>
<dbReference type="GO" id="GO:0016020">
    <property type="term" value="C:membrane"/>
    <property type="evidence" value="ECO:0007669"/>
    <property type="project" value="UniProtKB-SubCell"/>
</dbReference>
<comment type="subcellular location">
    <subcellularLocation>
        <location evidence="1">Membrane</location>
        <topology evidence="1">Single-pass membrane protein</topology>
    </subcellularLocation>
</comment>
<dbReference type="AlphaFoldDB" id="A0AAW0M575"/>
<evidence type="ECO:0000256" key="2">
    <source>
        <dbReference type="ARBA" id="ARBA00022692"/>
    </source>
</evidence>
<dbReference type="EMBL" id="PKMF04000017">
    <property type="protein sequence ID" value="KAK7858820.1"/>
    <property type="molecule type" value="Genomic_DNA"/>
</dbReference>
<evidence type="ECO:0000256" key="3">
    <source>
        <dbReference type="ARBA" id="ARBA00022729"/>
    </source>
</evidence>
<evidence type="ECO:0000313" key="7">
    <source>
        <dbReference type="EMBL" id="KAK7858820.1"/>
    </source>
</evidence>
<dbReference type="Gene3D" id="3.30.200.20">
    <property type="entry name" value="Phosphorylase Kinase, domain 1"/>
    <property type="match status" value="1"/>
</dbReference>
<accession>A0AAW0M575</accession>
<keyword evidence="7" id="KW-0418">Kinase</keyword>
<evidence type="ECO:0000313" key="8">
    <source>
        <dbReference type="Proteomes" id="UP000237347"/>
    </source>
</evidence>
<dbReference type="GO" id="GO:0016301">
    <property type="term" value="F:kinase activity"/>
    <property type="evidence" value="ECO:0007669"/>
    <property type="project" value="UniProtKB-KW"/>
</dbReference>
<keyword evidence="7" id="KW-0675">Receptor</keyword>
<organism evidence="7 8">
    <name type="scientific">Quercus suber</name>
    <name type="common">Cork oak</name>
    <dbReference type="NCBI Taxonomy" id="58331"/>
    <lineage>
        <taxon>Eukaryota</taxon>
        <taxon>Viridiplantae</taxon>
        <taxon>Streptophyta</taxon>
        <taxon>Embryophyta</taxon>
        <taxon>Tracheophyta</taxon>
        <taxon>Spermatophyta</taxon>
        <taxon>Magnoliopsida</taxon>
        <taxon>eudicotyledons</taxon>
        <taxon>Gunneridae</taxon>
        <taxon>Pentapetalae</taxon>
        <taxon>rosids</taxon>
        <taxon>fabids</taxon>
        <taxon>Fagales</taxon>
        <taxon>Fagaceae</taxon>
        <taxon>Quercus</taxon>
    </lineage>
</organism>
<dbReference type="InterPro" id="IPR011009">
    <property type="entry name" value="Kinase-like_dom_sf"/>
</dbReference>
<keyword evidence="3" id="KW-0732">Signal</keyword>
<reference evidence="7 8" key="1">
    <citation type="journal article" date="2018" name="Sci. Data">
        <title>The draft genome sequence of cork oak.</title>
        <authorList>
            <person name="Ramos A.M."/>
            <person name="Usie A."/>
            <person name="Barbosa P."/>
            <person name="Barros P.M."/>
            <person name="Capote T."/>
            <person name="Chaves I."/>
            <person name="Simoes F."/>
            <person name="Abreu I."/>
            <person name="Carrasquinho I."/>
            <person name="Faro C."/>
            <person name="Guimaraes J.B."/>
            <person name="Mendonca D."/>
            <person name="Nobrega F."/>
            <person name="Rodrigues L."/>
            <person name="Saibo N.J.M."/>
            <person name="Varela M.C."/>
            <person name="Egas C."/>
            <person name="Matos J."/>
            <person name="Miguel C.M."/>
            <person name="Oliveira M.M."/>
            <person name="Ricardo C.P."/>
            <person name="Goncalves S."/>
        </authorList>
    </citation>
    <scope>NUCLEOTIDE SEQUENCE [LARGE SCALE GENOMIC DNA]</scope>
    <source>
        <strain evidence="8">cv. HL8</strain>
    </source>
</reference>
<evidence type="ECO:0000256" key="5">
    <source>
        <dbReference type="ARBA" id="ARBA00023136"/>
    </source>
</evidence>
<proteinExistence type="predicted"/>
<evidence type="ECO:0000256" key="6">
    <source>
        <dbReference type="SAM" id="Phobius"/>
    </source>
</evidence>
<evidence type="ECO:0000256" key="1">
    <source>
        <dbReference type="ARBA" id="ARBA00004167"/>
    </source>
</evidence>
<dbReference type="PANTHER" id="PTHR47974">
    <property type="entry name" value="OS07G0415500 PROTEIN"/>
    <property type="match status" value="1"/>
</dbReference>
<dbReference type="Proteomes" id="UP000237347">
    <property type="component" value="Unassembled WGS sequence"/>
</dbReference>